<reference evidence="2 3" key="2">
    <citation type="submission" date="2017-10" db="EMBL/GenBank/DDBJ databases">
        <title>Extensive intraspecific genome diversity in a model arbuscular mycorrhizal fungus.</title>
        <authorList>
            <person name="Chen E.C.H."/>
            <person name="Morin E."/>
            <person name="Baudet D."/>
            <person name="Noel J."/>
            <person name="Ndikumana S."/>
            <person name="Charron P."/>
            <person name="St-Onge C."/>
            <person name="Giorgi J."/>
            <person name="Grigoriev I.V."/>
            <person name="Roux C."/>
            <person name="Martin F.M."/>
            <person name="Corradi N."/>
        </authorList>
    </citation>
    <scope>NUCLEOTIDE SEQUENCE [LARGE SCALE GENOMIC DNA]</scope>
    <source>
        <strain evidence="2 3">C2</strain>
    </source>
</reference>
<protein>
    <submittedName>
        <fullName evidence="2">Uncharacterized protein</fullName>
    </submittedName>
</protein>
<organism evidence="2 3">
    <name type="scientific">Rhizophagus irregularis</name>
    <dbReference type="NCBI Taxonomy" id="588596"/>
    <lineage>
        <taxon>Eukaryota</taxon>
        <taxon>Fungi</taxon>
        <taxon>Fungi incertae sedis</taxon>
        <taxon>Mucoromycota</taxon>
        <taxon>Glomeromycotina</taxon>
        <taxon>Glomeromycetes</taxon>
        <taxon>Glomerales</taxon>
        <taxon>Glomeraceae</taxon>
        <taxon>Rhizophagus</taxon>
    </lineage>
</organism>
<evidence type="ECO:0000313" key="3">
    <source>
        <dbReference type="Proteomes" id="UP000233469"/>
    </source>
</evidence>
<accession>A0A2N1ML77</accession>
<proteinExistence type="predicted"/>
<name>A0A2N1ML77_9GLOM</name>
<reference evidence="2 3" key="1">
    <citation type="submission" date="2016-04" db="EMBL/GenBank/DDBJ databases">
        <title>Genome analyses suggest a sexual origin of heterokaryosis in a supposedly ancient asexual fungus.</title>
        <authorList>
            <person name="Ropars J."/>
            <person name="Sedzielewska K."/>
            <person name="Noel J."/>
            <person name="Charron P."/>
            <person name="Farinelli L."/>
            <person name="Marton T."/>
            <person name="Kruger M."/>
            <person name="Pelin A."/>
            <person name="Brachmann A."/>
            <person name="Corradi N."/>
        </authorList>
    </citation>
    <scope>NUCLEOTIDE SEQUENCE [LARGE SCALE GENOMIC DNA]</scope>
    <source>
        <strain evidence="2 3">C2</strain>
    </source>
</reference>
<sequence>MKGDTIELPLSIDNQEYPKEHDLFMYFTIYKSENRKNLLSEPSTSVNPPLLPKSYVTGHNVDLPTPNHIGVNILSLLNKISHYLTNLPNDAVKLKNVYKPLREHVVDKLHDVRIQSVEIENRQILAECLVTLGEETVSENDDDQLEIMDYEEFESREDEYDDDVDDNKQPSPAPINPLSLDNLLN</sequence>
<feature type="compositionally biased region" description="Acidic residues" evidence="1">
    <location>
        <begin position="140"/>
        <end position="165"/>
    </location>
</feature>
<evidence type="ECO:0000256" key="1">
    <source>
        <dbReference type="SAM" id="MobiDB-lite"/>
    </source>
</evidence>
<feature type="region of interest" description="Disordered" evidence="1">
    <location>
        <begin position="140"/>
        <end position="185"/>
    </location>
</feature>
<dbReference type="EMBL" id="LLXL01001940">
    <property type="protein sequence ID" value="PKK62373.1"/>
    <property type="molecule type" value="Genomic_DNA"/>
</dbReference>
<comment type="caution">
    <text evidence="2">The sequence shown here is derived from an EMBL/GenBank/DDBJ whole genome shotgun (WGS) entry which is preliminary data.</text>
</comment>
<dbReference type="VEuPathDB" id="FungiDB:RhiirA1_408016"/>
<dbReference type="VEuPathDB" id="FungiDB:FUN_004438"/>
<dbReference type="AlphaFoldDB" id="A0A2N1ML77"/>
<dbReference type="Proteomes" id="UP000233469">
    <property type="component" value="Unassembled WGS sequence"/>
</dbReference>
<gene>
    <name evidence="2" type="ORF">RhiirC2_759664</name>
</gene>
<dbReference type="VEuPathDB" id="FungiDB:RhiirFUN_006611"/>
<evidence type="ECO:0000313" key="2">
    <source>
        <dbReference type="EMBL" id="PKK62373.1"/>
    </source>
</evidence>